<sequence length="230" mass="24691">MPILLVFGLLLPATADAAVPVPAGFPESGLTSYDVWREGSKVGTYSVDFRHDGDKVTVHTRIRIAVSLLFVTLYRFDHDATEDWADGKLMRYASTTDDNGTDRVVLLVRAGDALRGTYNAEPLLLPGDIIPGTMWNPATIDQKALIEPTVGQTRAVTVLDRGMEAVKVGAKMVQAHHYSITGALRREVWYGADGGVVQVVFVAKDDSLLTFTLSNLALAASAPAPAAAKP</sequence>
<gene>
    <name evidence="2" type="ORF">FRZ44_04490</name>
</gene>
<evidence type="ECO:0000256" key="1">
    <source>
        <dbReference type="SAM" id="SignalP"/>
    </source>
</evidence>
<name>A0A5J6MCQ1_9PROT</name>
<dbReference type="AlphaFoldDB" id="A0A5J6MCQ1"/>
<dbReference type="OrthoDB" id="6086999at2"/>
<dbReference type="EMBL" id="CP042906">
    <property type="protein sequence ID" value="QEX15169.1"/>
    <property type="molecule type" value="Genomic_DNA"/>
</dbReference>
<evidence type="ECO:0000313" key="2">
    <source>
        <dbReference type="EMBL" id="QEX15169.1"/>
    </source>
</evidence>
<feature type="signal peptide" evidence="1">
    <location>
        <begin position="1"/>
        <end position="17"/>
    </location>
</feature>
<dbReference type="InterPro" id="IPR045767">
    <property type="entry name" value="DUF6134"/>
</dbReference>
<organism evidence="2 3">
    <name type="scientific">Hypericibacter terrae</name>
    <dbReference type="NCBI Taxonomy" id="2602015"/>
    <lineage>
        <taxon>Bacteria</taxon>
        <taxon>Pseudomonadati</taxon>
        <taxon>Pseudomonadota</taxon>
        <taxon>Alphaproteobacteria</taxon>
        <taxon>Rhodospirillales</taxon>
        <taxon>Dongiaceae</taxon>
        <taxon>Hypericibacter</taxon>
    </lineage>
</organism>
<reference evidence="2 3" key="1">
    <citation type="submission" date="2019-08" db="EMBL/GenBank/DDBJ databases">
        <title>Hyperibacter terrae gen. nov., sp. nov. and Hyperibacter viscosus sp. nov., two new members in the family Rhodospirillaceae isolated from the rhizosphere of Hypericum perforatum.</title>
        <authorList>
            <person name="Noviana Z."/>
        </authorList>
    </citation>
    <scope>NUCLEOTIDE SEQUENCE [LARGE SCALE GENOMIC DNA]</scope>
    <source>
        <strain evidence="2 3">R5913</strain>
    </source>
</reference>
<keyword evidence="3" id="KW-1185">Reference proteome</keyword>
<protein>
    <recommendedName>
        <fullName evidence="4">DUF3108 domain-containing protein</fullName>
    </recommendedName>
</protein>
<evidence type="ECO:0008006" key="4">
    <source>
        <dbReference type="Google" id="ProtNLM"/>
    </source>
</evidence>
<evidence type="ECO:0000313" key="3">
    <source>
        <dbReference type="Proteomes" id="UP000326202"/>
    </source>
</evidence>
<accession>A0A5J6MCQ1</accession>
<dbReference type="RefSeq" id="WP_151175651.1">
    <property type="nucleotide sequence ID" value="NZ_CP042906.1"/>
</dbReference>
<dbReference type="Pfam" id="PF19630">
    <property type="entry name" value="DUF6134"/>
    <property type="match status" value="1"/>
</dbReference>
<dbReference type="KEGG" id="htq:FRZ44_04490"/>
<feature type="chain" id="PRO_5023844167" description="DUF3108 domain-containing protein" evidence="1">
    <location>
        <begin position="18"/>
        <end position="230"/>
    </location>
</feature>
<proteinExistence type="predicted"/>
<dbReference type="Proteomes" id="UP000326202">
    <property type="component" value="Chromosome"/>
</dbReference>
<keyword evidence="1" id="KW-0732">Signal</keyword>